<dbReference type="CDD" id="cd01174">
    <property type="entry name" value="ribokinase"/>
    <property type="match status" value="1"/>
</dbReference>
<feature type="binding site" evidence="9">
    <location>
        <position position="273"/>
    </location>
    <ligand>
        <name>K(+)</name>
        <dbReference type="ChEBI" id="CHEBI:29103"/>
    </ligand>
</feature>
<keyword evidence="4 9" id="KW-0418">Kinase</keyword>
<feature type="binding site" evidence="9">
    <location>
        <begin position="10"/>
        <end position="12"/>
    </location>
    <ligand>
        <name>substrate</name>
    </ligand>
</feature>
<keyword evidence="6 9" id="KW-0460">Magnesium</keyword>
<dbReference type="GO" id="GO:0046872">
    <property type="term" value="F:metal ion binding"/>
    <property type="evidence" value="ECO:0007669"/>
    <property type="project" value="UniProtKB-KW"/>
</dbReference>
<evidence type="ECO:0000256" key="9">
    <source>
        <dbReference type="HAMAP-Rule" id="MF_01987"/>
    </source>
</evidence>
<evidence type="ECO:0000256" key="8">
    <source>
        <dbReference type="ARBA" id="ARBA00023277"/>
    </source>
</evidence>
<dbReference type="RefSeq" id="WP_262397584.1">
    <property type="nucleotide sequence ID" value="NZ_JACRTC010000003.1"/>
</dbReference>
<feature type="binding site" evidence="9">
    <location>
        <begin position="242"/>
        <end position="243"/>
    </location>
    <ligand>
        <name>ATP</name>
        <dbReference type="ChEBI" id="CHEBI:30616"/>
    </ligand>
</feature>
<dbReference type="InterPro" id="IPR002139">
    <property type="entry name" value="Ribo/fructo_kinase"/>
</dbReference>
<proteinExistence type="inferred from homology"/>
<feature type="binding site" evidence="9">
    <location>
        <position position="276"/>
    </location>
    <ligand>
        <name>K(+)</name>
        <dbReference type="ChEBI" id="CHEBI:29103"/>
    </ligand>
</feature>
<feature type="active site" description="Proton acceptor" evidence="9">
    <location>
        <position position="243"/>
    </location>
</feature>
<dbReference type="GO" id="GO:0004747">
    <property type="term" value="F:ribokinase activity"/>
    <property type="evidence" value="ECO:0007669"/>
    <property type="project" value="UniProtKB-UniRule"/>
</dbReference>
<sequence>MKILNFGSLNIDNVYSMDHFVRPGETTASLKMEIFSGGKGLNQSVALAKAGAEVYHAGKVGVDGQMLIDVLTQYGADASLVKMTEGRTGHAIIQVDKNGQNCILLYGGANQEITAQDVDEVLSHFNKGDMLLLQNEISSIDAIIEKAYAKGMVLALNPSPISKELLQMDLSKITYFILNEIEGNEMTGEVEPEKIARKMRDIYPGCIVVLTLGKRGVMYYDGKSTYTHGIYDVQVVDTTAAGDTFTGFFLSTVMAGEPVPKALEYASIASSLAVSKNGAAPSIPTMEEVKSAHLTQKA</sequence>
<keyword evidence="7 9" id="KW-0630">Potassium</keyword>
<dbReference type="EMBL" id="JACRTC010000003">
    <property type="protein sequence ID" value="MBC8570495.1"/>
    <property type="molecule type" value="Genomic_DNA"/>
</dbReference>
<dbReference type="Pfam" id="PF00294">
    <property type="entry name" value="PfkB"/>
    <property type="match status" value="1"/>
</dbReference>
<evidence type="ECO:0000259" key="10">
    <source>
        <dbReference type="Pfam" id="PF00294"/>
    </source>
</evidence>
<dbReference type="Proteomes" id="UP000660861">
    <property type="component" value="Unassembled WGS sequence"/>
</dbReference>
<dbReference type="HAMAP" id="MF_01987">
    <property type="entry name" value="Ribokinase"/>
    <property type="match status" value="1"/>
</dbReference>
<comment type="cofactor">
    <cofactor evidence="9">
        <name>Mg(2+)</name>
        <dbReference type="ChEBI" id="CHEBI:18420"/>
    </cofactor>
    <text evidence="9">Requires a divalent cation, most likely magnesium in vivo, as an electrophilic catalyst to aid phosphoryl group transfer. It is the chelate of the metal and the nucleotide that is the actual substrate.</text>
</comment>
<reference evidence="11" key="1">
    <citation type="submission" date="2020-08" db="EMBL/GenBank/DDBJ databases">
        <title>Genome public.</title>
        <authorList>
            <person name="Liu C."/>
            <person name="Sun Q."/>
        </authorList>
    </citation>
    <scope>NUCLEOTIDE SEQUENCE</scope>
    <source>
        <strain evidence="11">NSJ-54</strain>
    </source>
</reference>
<dbReference type="PANTHER" id="PTHR10584:SF166">
    <property type="entry name" value="RIBOKINASE"/>
    <property type="match status" value="1"/>
</dbReference>
<dbReference type="AlphaFoldDB" id="A0A926IBW5"/>
<comment type="catalytic activity">
    <reaction evidence="9">
        <text>D-ribose + ATP = D-ribose 5-phosphate + ADP + H(+)</text>
        <dbReference type="Rhea" id="RHEA:13697"/>
        <dbReference type="ChEBI" id="CHEBI:15378"/>
        <dbReference type="ChEBI" id="CHEBI:30616"/>
        <dbReference type="ChEBI" id="CHEBI:47013"/>
        <dbReference type="ChEBI" id="CHEBI:78346"/>
        <dbReference type="ChEBI" id="CHEBI:456216"/>
        <dbReference type="EC" id="2.7.1.15"/>
    </reaction>
</comment>
<keyword evidence="2 9" id="KW-0479">Metal-binding</keyword>
<keyword evidence="12" id="KW-1185">Reference proteome</keyword>
<dbReference type="InterPro" id="IPR011611">
    <property type="entry name" value="PfkB_dom"/>
</dbReference>
<dbReference type="GO" id="GO:0005524">
    <property type="term" value="F:ATP binding"/>
    <property type="evidence" value="ECO:0007669"/>
    <property type="project" value="UniProtKB-UniRule"/>
</dbReference>
<keyword evidence="9" id="KW-0963">Cytoplasm</keyword>
<comment type="pathway">
    <text evidence="9">Carbohydrate metabolism; D-ribose degradation; D-ribose 5-phosphate from beta-D-ribopyranose: step 2/2.</text>
</comment>
<dbReference type="PRINTS" id="PR00990">
    <property type="entry name" value="RIBOKINASE"/>
</dbReference>
<feature type="binding site" evidence="9">
    <location>
        <begin position="211"/>
        <end position="216"/>
    </location>
    <ligand>
        <name>ATP</name>
        <dbReference type="ChEBI" id="CHEBI:30616"/>
    </ligand>
</feature>
<dbReference type="InterPro" id="IPR011877">
    <property type="entry name" value="Ribokinase"/>
</dbReference>
<dbReference type="EC" id="2.7.1.15" evidence="9"/>
<evidence type="ECO:0000256" key="1">
    <source>
        <dbReference type="ARBA" id="ARBA00022679"/>
    </source>
</evidence>
<keyword evidence="1 9" id="KW-0808">Transferase</keyword>
<feature type="binding site" evidence="9">
    <location>
        <begin position="38"/>
        <end position="42"/>
    </location>
    <ligand>
        <name>substrate</name>
    </ligand>
</feature>
<comment type="caution">
    <text evidence="11">The sequence shown here is derived from an EMBL/GenBank/DDBJ whole genome shotgun (WGS) entry which is preliminary data.</text>
</comment>
<organism evidence="11 12">
    <name type="scientific">Zongyangia hominis</name>
    <dbReference type="NCBI Taxonomy" id="2763677"/>
    <lineage>
        <taxon>Bacteria</taxon>
        <taxon>Bacillati</taxon>
        <taxon>Bacillota</taxon>
        <taxon>Clostridia</taxon>
        <taxon>Eubacteriales</taxon>
        <taxon>Oscillospiraceae</taxon>
        <taxon>Zongyangia</taxon>
    </lineage>
</organism>
<evidence type="ECO:0000256" key="5">
    <source>
        <dbReference type="ARBA" id="ARBA00022840"/>
    </source>
</evidence>
<dbReference type="SUPFAM" id="SSF53613">
    <property type="entry name" value="Ribokinase-like"/>
    <property type="match status" value="1"/>
</dbReference>
<dbReference type="PANTHER" id="PTHR10584">
    <property type="entry name" value="SUGAR KINASE"/>
    <property type="match status" value="1"/>
</dbReference>
<evidence type="ECO:0000313" key="11">
    <source>
        <dbReference type="EMBL" id="MBC8570495.1"/>
    </source>
</evidence>
<feature type="binding site" evidence="9">
    <location>
        <position position="282"/>
    </location>
    <ligand>
        <name>K(+)</name>
        <dbReference type="ChEBI" id="CHEBI:29103"/>
    </ligand>
</feature>
<evidence type="ECO:0000256" key="6">
    <source>
        <dbReference type="ARBA" id="ARBA00022842"/>
    </source>
</evidence>
<gene>
    <name evidence="9" type="primary">rbsK</name>
    <name evidence="11" type="ORF">H8709_06580</name>
</gene>
<feature type="binding site" evidence="9">
    <location>
        <position position="237"/>
    </location>
    <ligand>
        <name>K(+)</name>
        <dbReference type="ChEBI" id="CHEBI:29103"/>
    </ligand>
</feature>
<keyword evidence="3 9" id="KW-0547">Nucleotide-binding</keyword>
<comment type="activity regulation">
    <text evidence="9">Activated by a monovalent cation that binds near, but not in, the active site. The most likely occupant of the site in vivo is potassium. Ion binding induces a conformational change that may alter substrate affinity.</text>
</comment>
<comment type="similarity">
    <text evidence="9">Belongs to the carbohydrate kinase PfkB family. Ribokinase subfamily.</text>
</comment>
<comment type="function">
    <text evidence="9">Catalyzes the phosphorylation of ribose at O-5 in a reaction requiring ATP and magnesium. The resulting D-ribose-5-phosphate can then be used either for sythesis of nucleotides, histidine, and tryptophan, or as a component of the pentose phosphate pathway.</text>
</comment>
<feature type="binding site" evidence="9">
    <location>
        <position position="239"/>
    </location>
    <ligand>
        <name>K(+)</name>
        <dbReference type="ChEBI" id="CHEBI:29103"/>
    </ligand>
</feature>
<comment type="caution">
    <text evidence="9">Lacks conserved residue(s) required for the propagation of feature annotation.</text>
</comment>
<keyword evidence="8 9" id="KW-0119">Carbohydrate metabolism</keyword>
<feature type="domain" description="Carbohydrate kinase PfkB" evidence="10">
    <location>
        <begin position="3"/>
        <end position="285"/>
    </location>
</feature>
<dbReference type="InterPro" id="IPR029056">
    <property type="entry name" value="Ribokinase-like"/>
</dbReference>
<protein>
    <recommendedName>
        <fullName evidence="9">Ribokinase</fullName>
        <shortName evidence="9">RK</shortName>
        <ecNumber evidence="9">2.7.1.15</ecNumber>
    </recommendedName>
</protein>
<comment type="subcellular location">
    <subcellularLocation>
        <location evidence="9">Cytoplasm</location>
    </subcellularLocation>
</comment>
<feature type="binding site" evidence="9">
    <location>
        <position position="136"/>
    </location>
    <ligand>
        <name>substrate</name>
    </ligand>
</feature>
<keyword evidence="5 9" id="KW-0067">ATP-binding</keyword>
<evidence type="ECO:0000256" key="4">
    <source>
        <dbReference type="ARBA" id="ARBA00022777"/>
    </source>
</evidence>
<feature type="binding site" evidence="9">
    <location>
        <position position="278"/>
    </location>
    <ligand>
        <name>K(+)</name>
        <dbReference type="ChEBI" id="CHEBI:29103"/>
    </ligand>
</feature>
<evidence type="ECO:0000256" key="7">
    <source>
        <dbReference type="ARBA" id="ARBA00022958"/>
    </source>
</evidence>
<dbReference type="GO" id="GO:0019303">
    <property type="term" value="P:D-ribose catabolic process"/>
    <property type="evidence" value="ECO:0007669"/>
    <property type="project" value="UniProtKB-UniRule"/>
</dbReference>
<dbReference type="Gene3D" id="3.40.1190.20">
    <property type="match status" value="1"/>
</dbReference>
<name>A0A926IBW5_9FIRM</name>
<comment type="subunit">
    <text evidence="9">Homodimer.</text>
</comment>
<feature type="binding site" evidence="9">
    <location>
        <position position="179"/>
    </location>
    <ligand>
        <name>ATP</name>
        <dbReference type="ChEBI" id="CHEBI:30616"/>
    </ligand>
</feature>
<evidence type="ECO:0000256" key="3">
    <source>
        <dbReference type="ARBA" id="ARBA00022741"/>
    </source>
</evidence>
<evidence type="ECO:0000256" key="2">
    <source>
        <dbReference type="ARBA" id="ARBA00022723"/>
    </source>
</evidence>
<accession>A0A926IBW5</accession>
<evidence type="ECO:0000313" key="12">
    <source>
        <dbReference type="Proteomes" id="UP000660861"/>
    </source>
</evidence>
<feature type="binding site" evidence="9">
    <location>
        <position position="243"/>
    </location>
    <ligand>
        <name>substrate</name>
    </ligand>
</feature>
<dbReference type="GO" id="GO:0005737">
    <property type="term" value="C:cytoplasm"/>
    <property type="evidence" value="ECO:0007669"/>
    <property type="project" value="UniProtKB-SubCell"/>
</dbReference>